<evidence type="ECO:0000259" key="6">
    <source>
        <dbReference type="Pfam" id="PF13515"/>
    </source>
</evidence>
<accession>L1MA95</accession>
<dbReference type="EMBL" id="AMEM01000040">
    <property type="protein sequence ID" value="EKX88147.1"/>
    <property type="molecule type" value="Genomic_DNA"/>
</dbReference>
<evidence type="ECO:0000256" key="1">
    <source>
        <dbReference type="ARBA" id="ARBA00004141"/>
    </source>
</evidence>
<evidence type="ECO:0000256" key="4">
    <source>
        <dbReference type="ARBA" id="ARBA00023136"/>
    </source>
</evidence>
<protein>
    <recommendedName>
        <fullName evidence="6">Integral membrane bound transporter domain-containing protein</fullName>
    </recommendedName>
</protein>
<keyword evidence="4 5" id="KW-0472">Membrane</keyword>
<proteinExistence type="predicted"/>
<dbReference type="eggNOG" id="COG4129">
    <property type="taxonomic scope" value="Bacteria"/>
</dbReference>
<feature type="transmembrane region" description="Helical" evidence="5">
    <location>
        <begin position="115"/>
        <end position="133"/>
    </location>
</feature>
<dbReference type="RefSeq" id="WP_006062315.1">
    <property type="nucleotide sequence ID" value="NZ_KB290824.1"/>
</dbReference>
<dbReference type="Pfam" id="PF13515">
    <property type="entry name" value="FUSC_2"/>
    <property type="match status" value="1"/>
</dbReference>
<reference evidence="7 8" key="1">
    <citation type="submission" date="2012-05" db="EMBL/GenBank/DDBJ databases">
        <authorList>
            <person name="Weinstock G."/>
            <person name="Sodergren E."/>
            <person name="Lobos E.A."/>
            <person name="Fulton L."/>
            <person name="Fulton R."/>
            <person name="Courtney L."/>
            <person name="Fronick C."/>
            <person name="O'Laughlin M."/>
            <person name="Godfrey J."/>
            <person name="Wilson R.M."/>
            <person name="Miner T."/>
            <person name="Farmer C."/>
            <person name="Delehaunty K."/>
            <person name="Cordes M."/>
            <person name="Minx P."/>
            <person name="Tomlinson C."/>
            <person name="Chen J."/>
            <person name="Wollam A."/>
            <person name="Pepin K.H."/>
            <person name="Bhonagiri V."/>
            <person name="Zhang X."/>
            <person name="Suruliraj S."/>
            <person name="Warren W."/>
            <person name="Mitreva M."/>
            <person name="Mardis E.R."/>
            <person name="Wilson R.K."/>
        </authorList>
    </citation>
    <scope>NUCLEOTIDE SEQUENCE [LARGE SCALE GENOMIC DNA]</scope>
    <source>
        <strain evidence="7 8">F0235</strain>
    </source>
</reference>
<dbReference type="STRING" id="1035195.HMPREF9997_02511"/>
<keyword evidence="3 5" id="KW-1133">Transmembrane helix</keyword>
<evidence type="ECO:0000256" key="3">
    <source>
        <dbReference type="ARBA" id="ARBA00022989"/>
    </source>
</evidence>
<keyword evidence="8" id="KW-1185">Reference proteome</keyword>
<name>L1MA95_9CORY</name>
<dbReference type="OrthoDB" id="5198202at2"/>
<sequence length="376" mass="40146">MLKNPVNSLYAGLLRVRRSWLGIVQVSVAAGAAFWVAQNLFGHPLPFFAPMAAIIVLGLTGGDRIRRAIELVVGVSLGVGLGDFIISWVGSGTWQIMVAVTLSLFLATLVDKGPLVANQAAFGSILIATILPPGTSGGTDRMSDAFIGGMVGLIIMSLIPISPLSAGRKEIAIILEIISDVLTDVAHALRINNADVVRHALAAARGTQGNINNMIAAAKVGKESTRMSPLLWPERRRVKSLIRILNPVDNAIRNTRVLARRALVLLEDHDTVSEKQIQIIEELADVASQLSVLYMGKTKVSESAEIPMLVKRLRKLGSAAGLDVAEGRVLSAQVILAQTRSIIVDLLQVCGLSKKSAVAVLKPTSEHPAMPPELWD</sequence>
<gene>
    <name evidence="7" type="ORF">HMPREF9997_02511</name>
</gene>
<feature type="transmembrane region" description="Helical" evidence="5">
    <location>
        <begin position="92"/>
        <end position="110"/>
    </location>
</feature>
<evidence type="ECO:0000256" key="5">
    <source>
        <dbReference type="SAM" id="Phobius"/>
    </source>
</evidence>
<keyword evidence="2 5" id="KW-0812">Transmembrane</keyword>
<evidence type="ECO:0000313" key="8">
    <source>
        <dbReference type="Proteomes" id="UP000010445"/>
    </source>
</evidence>
<feature type="transmembrane region" description="Helical" evidence="5">
    <location>
        <begin position="145"/>
        <end position="166"/>
    </location>
</feature>
<feature type="transmembrane region" description="Helical" evidence="5">
    <location>
        <begin position="20"/>
        <end position="37"/>
    </location>
</feature>
<dbReference type="InterPro" id="IPR049453">
    <property type="entry name" value="Memb_transporter_dom"/>
</dbReference>
<evidence type="ECO:0000313" key="7">
    <source>
        <dbReference type="EMBL" id="EKX88147.1"/>
    </source>
</evidence>
<comment type="caution">
    <text evidence="7">The sequence shown here is derived from an EMBL/GenBank/DDBJ whole genome shotgun (WGS) entry which is preliminary data.</text>
</comment>
<dbReference type="Proteomes" id="UP000010445">
    <property type="component" value="Unassembled WGS sequence"/>
</dbReference>
<dbReference type="AlphaFoldDB" id="L1MA95"/>
<dbReference type="PATRIC" id="fig|1035195.3.peg.2244"/>
<evidence type="ECO:0000256" key="2">
    <source>
        <dbReference type="ARBA" id="ARBA00022692"/>
    </source>
</evidence>
<comment type="subcellular location">
    <subcellularLocation>
        <location evidence="1">Membrane</location>
        <topology evidence="1">Multi-pass membrane protein</topology>
    </subcellularLocation>
</comment>
<dbReference type="GO" id="GO:0016020">
    <property type="term" value="C:membrane"/>
    <property type="evidence" value="ECO:0007669"/>
    <property type="project" value="UniProtKB-SubCell"/>
</dbReference>
<organism evidence="7 8">
    <name type="scientific">Corynebacterium durum F0235</name>
    <dbReference type="NCBI Taxonomy" id="1035195"/>
    <lineage>
        <taxon>Bacteria</taxon>
        <taxon>Bacillati</taxon>
        <taxon>Actinomycetota</taxon>
        <taxon>Actinomycetes</taxon>
        <taxon>Mycobacteriales</taxon>
        <taxon>Corynebacteriaceae</taxon>
        <taxon>Corynebacterium</taxon>
    </lineage>
</organism>
<feature type="domain" description="Integral membrane bound transporter" evidence="6">
    <location>
        <begin position="34"/>
        <end position="155"/>
    </location>
</feature>
<dbReference type="HOGENOM" id="CLU_046662_0_0_11"/>